<dbReference type="AlphaFoldDB" id="A0A9D1MKA9"/>
<dbReference type="InterPro" id="IPR000182">
    <property type="entry name" value="GNAT_dom"/>
</dbReference>
<organism evidence="2 3">
    <name type="scientific">Candidatus Coproplasma excrementigallinarum</name>
    <dbReference type="NCBI Taxonomy" id="2840747"/>
    <lineage>
        <taxon>Bacteria</taxon>
        <taxon>Bacillati</taxon>
        <taxon>Bacillota</taxon>
        <taxon>Clostridia</taxon>
        <taxon>Eubacteriales</taxon>
        <taxon>Candidatus Coproplasma</taxon>
    </lineage>
</organism>
<accession>A0A9D1MKA9</accession>
<evidence type="ECO:0000259" key="1">
    <source>
        <dbReference type="PROSITE" id="PS51186"/>
    </source>
</evidence>
<dbReference type="GO" id="GO:0016747">
    <property type="term" value="F:acyltransferase activity, transferring groups other than amino-acyl groups"/>
    <property type="evidence" value="ECO:0007669"/>
    <property type="project" value="InterPro"/>
</dbReference>
<reference evidence="2" key="1">
    <citation type="submission" date="2020-10" db="EMBL/GenBank/DDBJ databases">
        <authorList>
            <person name="Gilroy R."/>
        </authorList>
    </citation>
    <scope>NUCLEOTIDE SEQUENCE</scope>
    <source>
        <strain evidence="2">CHK195-12923</strain>
    </source>
</reference>
<sequence length="160" mass="18321">MVRVFPLNDKYKEIFGKMFADYYEELGCDEDPVHLVDEYIIPDLLAGLLRIDLIEEDDNVCGFCIYQTDEPGNDWNFKDGWGDIREIYIVMSKRRKGLGKFLLYTAEMKLRESGVENIYALADGEAANFFADCGYELTGEECAELECNVFAKSAKKVCCK</sequence>
<name>A0A9D1MKA9_9FIRM</name>
<dbReference type="EMBL" id="DVNE01000042">
    <property type="protein sequence ID" value="HIU61841.1"/>
    <property type="molecule type" value="Genomic_DNA"/>
</dbReference>
<dbReference type="Pfam" id="PF00583">
    <property type="entry name" value="Acetyltransf_1"/>
    <property type="match status" value="1"/>
</dbReference>
<dbReference type="PROSITE" id="PS51186">
    <property type="entry name" value="GNAT"/>
    <property type="match status" value="1"/>
</dbReference>
<protein>
    <submittedName>
        <fullName evidence="2">GNAT family N-acetyltransferase</fullName>
    </submittedName>
</protein>
<proteinExistence type="predicted"/>
<evidence type="ECO:0000313" key="3">
    <source>
        <dbReference type="Proteomes" id="UP000824110"/>
    </source>
</evidence>
<dbReference type="Gene3D" id="3.40.630.30">
    <property type="match status" value="1"/>
</dbReference>
<evidence type="ECO:0000313" key="2">
    <source>
        <dbReference type="EMBL" id="HIU61841.1"/>
    </source>
</evidence>
<dbReference type="Proteomes" id="UP000824110">
    <property type="component" value="Unassembled WGS sequence"/>
</dbReference>
<reference evidence="2" key="2">
    <citation type="journal article" date="2021" name="PeerJ">
        <title>Extensive microbial diversity within the chicken gut microbiome revealed by metagenomics and culture.</title>
        <authorList>
            <person name="Gilroy R."/>
            <person name="Ravi A."/>
            <person name="Getino M."/>
            <person name="Pursley I."/>
            <person name="Horton D.L."/>
            <person name="Alikhan N.F."/>
            <person name="Baker D."/>
            <person name="Gharbi K."/>
            <person name="Hall N."/>
            <person name="Watson M."/>
            <person name="Adriaenssens E.M."/>
            <person name="Foster-Nyarko E."/>
            <person name="Jarju S."/>
            <person name="Secka A."/>
            <person name="Antonio M."/>
            <person name="Oren A."/>
            <person name="Chaudhuri R.R."/>
            <person name="La Ragione R."/>
            <person name="Hildebrand F."/>
            <person name="Pallen M.J."/>
        </authorList>
    </citation>
    <scope>NUCLEOTIDE SEQUENCE</scope>
    <source>
        <strain evidence="2">CHK195-12923</strain>
    </source>
</reference>
<comment type="caution">
    <text evidence="2">The sequence shown here is derived from an EMBL/GenBank/DDBJ whole genome shotgun (WGS) entry which is preliminary data.</text>
</comment>
<dbReference type="CDD" id="cd04301">
    <property type="entry name" value="NAT_SF"/>
    <property type="match status" value="1"/>
</dbReference>
<gene>
    <name evidence="2" type="ORF">IAB69_04255</name>
</gene>
<feature type="domain" description="N-acetyltransferase" evidence="1">
    <location>
        <begin position="2"/>
        <end position="155"/>
    </location>
</feature>
<dbReference type="InterPro" id="IPR016181">
    <property type="entry name" value="Acyl_CoA_acyltransferase"/>
</dbReference>
<dbReference type="SUPFAM" id="SSF55729">
    <property type="entry name" value="Acyl-CoA N-acyltransferases (Nat)"/>
    <property type="match status" value="1"/>
</dbReference>